<comment type="cofactor">
    <cofactor evidence="1">
        <name>Zn(2+)</name>
        <dbReference type="ChEBI" id="CHEBI:29105"/>
    </cofactor>
</comment>
<dbReference type="AlphaFoldDB" id="A0A1Z5JGI9"/>
<dbReference type="FunFam" id="3.30.830.10:FF:000005">
    <property type="entry name" value="nardilysin isoform X1"/>
    <property type="match status" value="1"/>
</dbReference>
<evidence type="ECO:0000313" key="14">
    <source>
        <dbReference type="EMBL" id="GAX13114.1"/>
    </source>
</evidence>
<evidence type="ECO:0000313" key="15">
    <source>
        <dbReference type="Proteomes" id="UP000198406"/>
    </source>
</evidence>
<feature type="domain" description="Peptidase M16 C-terminal" evidence="11">
    <location>
        <begin position="267"/>
        <end position="447"/>
    </location>
</feature>
<dbReference type="InterPro" id="IPR011249">
    <property type="entry name" value="Metalloenz_LuxS/M16"/>
</dbReference>
<dbReference type="Pfam" id="PF05193">
    <property type="entry name" value="Peptidase_M16_C"/>
    <property type="match status" value="1"/>
</dbReference>
<dbReference type="Pfam" id="PF22456">
    <property type="entry name" value="PqqF-like_C_4"/>
    <property type="match status" value="1"/>
</dbReference>
<feature type="domain" description="Peptidase M16 middle/third" evidence="12">
    <location>
        <begin position="467"/>
        <end position="770"/>
    </location>
</feature>
<organism evidence="14 15">
    <name type="scientific">Fistulifera solaris</name>
    <name type="common">Oleaginous diatom</name>
    <dbReference type="NCBI Taxonomy" id="1519565"/>
    <lineage>
        <taxon>Eukaryota</taxon>
        <taxon>Sar</taxon>
        <taxon>Stramenopiles</taxon>
        <taxon>Ochrophyta</taxon>
        <taxon>Bacillariophyta</taxon>
        <taxon>Bacillariophyceae</taxon>
        <taxon>Bacillariophycidae</taxon>
        <taxon>Naviculales</taxon>
        <taxon>Naviculaceae</taxon>
        <taxon>Fistulifera</taxon>
    </lineage>
</organism>
<comment type="caution">
    <text evidence="14">The sequence shown here is derived from an EMBL/GenBank/DDBJ whole genome shotgun (WGS) entry which is preliminary data.</text>
</comment>
<evidence type="ECO:0000256" key="8">
    <source>
        <dbReference type="SAM" id="MobiDB-lite"/>
    </source>
</evidence>
<keyword evidence="15" id="KW-1185">Reference proteome</keyword>
<dbReference type="InterPro" id="IPR032632">
    <property type="entry name" value="Peptidase_M16_M"/>
</dbReference>
<dbReference type="FunFam" id="3.30.830.10:FF:000012">
    <property type="entry name" value="Protease 3"/>
    <property type="match status" value="1"/>
</dbReference>
<name>A0A1Z5JGI9_FISSO</name>
<feature type="domain" description="Coenzyme PQQ synthesis protein F-like C-terminal lobe" evidence="13">
    <location>
        <begin position="905"/>
        <end position="1003"/>
    </location>
</feature>
<keyword evidence="6" id="KW-0862">Zinc</keyword>
<evidence type="ECO:0000256" key="5">
    <source>
        <dbReference type="ARBA" id="ARBA00022801"/>
    </source>
</evidence>
<evidence type="ECO:0000256" key="7">
    <source>
        <dbReference type="ARBA" id="ARBA00023049"/>
    </source>
</evidence>
<reference evidence="14 15" key="1">
    <citation type="journal article" date="2015" name="Plant Cell">
        <title>Oil accumulation by the oleaginous diatom Fistulifera solaris as revealed by the genome and transcriptome.</title>
        <authorList>
            <person name="Tanaka T."/>
            <person name="Maeda Y."/>
            <person name="Veluchamy A."/>
            <person name="Tanaka M."/>
            <person name="Abida H."/>
            <person name="Marechal E."/>
            <person name="Bowler C."/>
            <person name="Muto M."/>
            <person name="Sunaga Y."/>
            <person name="Tanaka M."/>
            <person name="Yoshino T."/>
            <person name="Taniguchi T."/>
            <person name="Fukuda Y."/>
            <person name="Nemoto M."/>
            <person name="Matsumoto M."/>
            <person name="Wong P.S."/>
            <person name="Aburatani S."/>
            <person name="Fujibuchi W."/>
        </authorList>
    </citation>
    <scope>NUCLEOTIDE SEQUENCE [LARGE SCALE GENOMIC DNA]</scope>
    <source>
        <strain evidence="14 15">JPCC DA0580</strain>
    </source>
</reference>
<dbReference type="GO" id="GO:0004222">
    <property type="term" value="F:metalloendopeptidase activity"/>
    <property type="evidence" value="ECO:0007669"/>
    <property type="project" value="UniProtKB-EC"/>
</dbReference>
<protein>
    <submittedName>
        <fullName evidence="14">Protease III</fullName>
        <ecNumber evidence="14">3.4.24.55</ecNumber>
    </submittedName>
</protein>
<keyword evidence="7" id="KW-0482">Metalloprotease</keyword>
<dbReference type="SUPFAM" id="SSF63411">
    <property type="entry name" value="LuxS/MPP-like metallohydrolase"/>
    <property type="match status" value="4"/>
</dbReference>
<keyword evidence="5 14" id="KW-0378">Hydrolase</keyword>
<gene>
    <name evidence="14" type="ORF">FisN_17Hh043</name>
</gene>
<dbReference type="InterPro" id="IPR007863">
    <property type="entry name" value="Peptidase_M16_C"/>
</dbReference>
<dbReference type="GO" id="GO:0005739">
    <property type="term" value="C:mitochondrion"/>
    <property type="evidence" value="ECO:0007669"/>
    <property type="project" value="TreeGrafter"/>
</dbReference>
<sequence length="1122" mass="127322">MRQTTAAMFLSSLTFCLCLASSDSFAFHRSAQKASARHVSFTSPETTQSPAVNDGPLRKNDSGKTIILASEEEFIKPDRDRYNYRMILLPNNLQVLLVSNGMKEGDVGVEAASVHVQAGHFDDSLSGLAHFHEHMLFLGTKRYPDEDEYERFLNTHSGFSNAYTDMEDTNYYFSVTTEAGSPNEPSEALTGALDRFAQFFIAPLFSPDAVDRELKAIDSEYSMSKTSDSWRNFQLMKSACNRDHRFSKFGCGNYETLSERGSDFLLSELKRFWDTYYQSFNLRLAVVGHASLDTLQKTVEDTFGNLPQSEGFHRYAKSLPGQIFSREHVSGVVAFGPDQLGLVRKVIPYAETRVIKLYFATPPLDDPAVKKSRPDRVLAHILGHESPGSLYHLLNGEGFIQSLSAGSAIDTSDFSLFAVTVSLTPKGMQEREKVLDYVFQWIALFKRSQEKLPYYHNELRQISEVNFKFRENGDPTDFASSAAELLFDDLLEPKMLIKGSSAVSDYDPDIANAFFDRISPTNCMITITSSDFDSSQGEWETEKWYGAKYQTERIAEASIAVWTNPTIDERLHLPAMNKYIPTDFSLKCDSAKDKDEVDSADTESVPPELIINQPYLRLWHKMDRFWRVPKTYVRFALNSPHIYSSPRSMTLNRLFQRVLNDDLNSFVYDASLAGCGYRVSCAPRGYRISVSGYSEKVPFLLETLTSRIISLIEEMKTGNAVLERRFKKAKESLLRETKNYRLDTPHEVNNYNSRLLIEESVWYLDDYLNELEGEWGMRDPLTMEECAKSAEQCFTGRLRCEALCMGSIDEDGARAVAKVVEDRFLNRVRPMSEAENPVFRSFKLPTRDEAVKIFGAGVSERQFPLVHQNLAFSATEENHAVEIILQVGSEFDLGYEGMAMLDLMTHMSYLSAFNQLRTKEQLGYYVSSFARKTAGGSWSMVVLVQSAAYLPEKLEERCEAWLVQFRKELDEMDPKDIVQEASSVAAQLLEVETKLSQEVSRVWGEILNTEGLADASRTPAFDRLEKLADILTVDEDEGESYMTGEELKRRLLDLYDRSISANSPTRRALSARVYGHKAKAEYEASLKQPGVLSTYSDMIHLKQHLSTWPIIPYWTRNEVSSD</sequence>
<dbReference type="Gene3D" id="3.30.830.10">
    <property type="entry name" value="Metalloenzyme, LuxS/M16 peptidase-like"/>
    <property type="match status" value="4"/>
</dbReference>
<evidence type="ECO:0000256" key="3">
    <source>
        <dbReference type="ARBA" id="ARBA00022670"/>
    </source>
</evidence>
<dbReference type="PANTHER" id="PTHR43690">
    <property type="entry name" value="NARDILYSIN"/>
    <property type="match status" value="1"/>
</dbReference>
<dbReference type="InterPro" id="IPR054734">
    <property type="entry name" value="PqqF-like_C_4"/>
</dbReference>
<dbReference type="GO" id="GO:0005829">
    <property type="term" value="C:cytosol"/>
    <property type="evidence" value="ECO:0007669"/>
    <property type="project" value="TreeGrafter"/>
</dbReference>
<dbReference type="InterPro" id="IPR050626">
    <property type="entry name" value="Peptidase_M16"/>
</dbReference>
<dbReference type="EMBL" id="BDSP01000061">
    <property type="protein sequence ID" value="GAX13114.1"/>
    <property type="molecule type" value="Genomic_DNA"/>
</dbReference>
<dbReference type="Pfam" id="PF16187">
    <property type="entry name" value="Peptidase_M16_M"/>
    <property type="match status" value="1"/>
</dbReference>
<keyword evidence="4" id="KW-0479">Metal-binding</keyword>
<dbReference type="EC" id="3.4.24.55" evidence="14"/>
<proteinExistence type="inferred from homology"/>
<dbReference type="Pfam" id="PF00675">
    <property type="entry name" value="Peptidase_M16"/>
    <property type="match status" value="1"/>
</dbReference>
<evidence type="ECO:0000259" key="10">
    <source>
        <dbReference type="Pfam" id="PF00675"/>
    </source>
</evidence>
<dbReference type="GO" id="GO:0046872">
    <property type="term" value="F:metal ion binding"/>
    <property type="evidence" value="ECO:0007669"/>
    <property type="project" value="UniProtKB-KW"/>
</dbReference>
<dbReference type="PANTHER" id="PTHR43690:SF18">
    <property type="entry name" value="INSULIN-DEGRADING ENZYME-RELATED"/>
    <property type="match status" value="1"/>
</dbReference>
<keyword evidence="9" id="KW-0732">Signal</keyword>
<comment type="similarity">
    <text evidence="2">Belongs to the peptidase M16 family.</text>
</comment>
<accession>A0A1Z5JGI9</accession>
<feature type="region of interest" description="Disordered" evidence="8">
    <location>
        <begin position="37"/>
        <end position="58"/>
    </location>
</feature>
<evidence type="ECO:0000259" key="13">
    <source>
        <dbReference type="Pfam" id="PF22456"/>
    </source>
</evidence>
<feature type="signal peptide" evidence="9">
    <location>
        <begin position="1"/>
        <end position="20"/>
    </location>
</feature>
<dbReference type="InParanoid" id="A0A1Z5JGI9"/>
<dbReference type="GO" id="GO:0051603">
    <property type="term" value="P:proteolysis involved in protein catabolic process"/>
    <property type="evidence" value="ECO:0007669"/>
    <property type="project" value="TreeGrafter"/>
</dbReference>
<dbReference type="GO" id="GO:0043171">
    <property type="term" value="P:peptide catabolic process"/>
    <property type="evidence" value="ECO:0007669"/>
    <property type="project" value="TreeGrafter"/>
</dbReference>
<feature type="compositionally biased region" description="Polar residues" evidence="8">
    <location>
        <begin position="40"/>
        <end position="51"/>
    </location>
</feature>
<evidence type="ECO:0000256" key="4">
    <source>
        <dbReference type="ARBA" id="ARBA00022723"/>
    </source>
</evidence>
<dbReference type="OrthoDB" id="952271at2759"/>
<feature type="chain" id="PRO_5011989483" evidence="9">
    <location>
        <begin position="21"/>
        <end position="1122"/>
    </location>
</feature>
<feature type="domain" description="Peptidase M16 N-terminal" evidence="10">
    <location>
        <begin position="112"/>
        <end position="242"/>
    </location>
</feature>
<dbReference type="Proteomes" id="UP000198406">
    <property type="component" value="Unassembled WGS sequence"/>
</dbReference>
<evidence type="ECO:0000256" key="9">
    <source>
        <dbReference type="SAM" id="SignalP"/>
    </source>
</evidence>
<evidence type="ECO:0000259" key="11">
    <source>
        <dbReference type="Pfam" id="PF05193"/>
    </source>
</evidence>
<evidence type="ECO:0000256" key="1">
    <source>
        <dbReference type="ARBA" id="ARBA00001947"/>
    </source>
</evidence>
<evidence type="ECO:0000259" key="12">
    <source>
        <dbReference type="Pfam" id="PF16187"/>
    </source>
</evidence>
<evidence type="ECO:0000256" key="2">
    <source>
        <dbReference type="ARBA" id="ARBA00007261"/>
    </source>
</evidence>
<evidence type="ECO:0000256" key="6">
    <source>
        <dbReference type="ARBA" id="ARBA00022833"/>
    </source>
</evidence>
<dbReference type="InterPro" id="IPR011765">
    <property type="entry name" value="Pept_M16_N"/>
</dbReference>
<keyword evidence="3 14" id="KW-0645">Protease</keyword>